<comment type="similarity">
    <text evidence="1">Belongs to the thioredoxin family. DsbA subfamily.</text>
</comment>
<dbReference type="AlphaFoldDB" id="A0A939PBI8"/>
<gene>
    <name evidence="8" type="ORF">J4573_21910</name>
</gene>
<evidence type="ECO:0000256" key="6">
    <source>
        <dbReference type="SAM" id="Phobius"/>
    </source>
</evidence>
<feature type="transmembrane region" description="Helical" evidence="6">
    <location>
        <begin position="30"/>
        <end position="51"/>
    </location>
</feature>
<keyword evidence="4" id="KW-1015">Disulfide bond</keyword>
<keyword evidence="6" id="KW-0472">Membrane</keyword>
<keyword evidence="2" id="KW-0732">Signal</keyword>
<dbReference type="RefSeq" id="WP_208257637.1">
    <property type="nucleotide sequence ID" value="NZ_JAGEOJ010000008.1"/>
</dbReference>
<dbReference type="PANTHER" id="PTHR13887:SF14">
    <property type="entry name" value="DISULFIDE BOND FORMATION PROTEIN D"/>
    <property type="match status" value="1"/>
</dbReference>
<keyword evidence="5" id="KW-0676">Redox-active center</keyword>
<dbReference type="EMBL" id="JAGEOJ010000008">
    <property type="protein sequence ID" value="MBO2449772.1"/>
    <property type="molecule type" value="Genomic_DNA"/>
</dbReference>
<dbReference type="Pfam" id="PF13462">
    <property type="entry name" value="Thioredoxin_4"/>
    <property type="match status" value="1"/>
</dbReference>
<proteinExistence type="inferred from homology"/>
<dbReference type="InterPro" id="IPR012336">
    <property type="entry name" value="Thioredoxin-like_fold"/>
</dbReference>
<name>A0A939PBI8_9ACTN</name>
<dbReference type="Proteomes" id="UP000669179">
    <property type="component" value="Unassembled WGS sequence"/>
</dbReference>
<keyword evidence="6" id="KW-1133">Transmembrane helix</keyword>
<dbReference type="PANTHER" id="PTHR13887">
    <property type="entry name" value="GLUTATHIONE S-TRANSFERASE KAPPA"/>
    <property type="match status" value="1"/>
</dbReference>
<evidence type="ECO:0000256" key="1">
    <source>
        <dbReference type="ARBA" id="ARBA00005791"/>
    </source>
</evidence>
<evidence type="ECO:0000259" key="7">
    <source>
        <dbReference type="Pfam" id="PF13462"/>
    </source>
</evidence>
<dbReference type="GO" id="GO:0016491">
    <property type="term" value="F:oxidoreductase activity"/>
    <property type="evidence" value="ECO:0007669"/>
    <property type="project" value="UniProtKB-KW"/>
</dbReference>
<accession>A0A939PBI8</accession>
<evidence type="ECO:0000256" key="3">
    <source>
        <dbReference type="ARBA" id="ARBA00023002"/>
    </source>
</evidence>
<protein>
    <submittedName>
        <fullName evidence="8">Thioredoxin domain-containing protein</fullName>
    </submittedName>
</protein>
<keyword evidence="3" id="KW-0560">Oxidoreductase</keyword>
<evidence type="ECO:0000313" key="8">
    <source>
        <dbReference type="EMBL" id="MBO2449772.1"/>
    </source>
</evidence>
<dbReference type="SUPFAM" id="SSF52833">
    <property type="entry name" value="Thioredoxin-like"/>
    <property type="match status" value="1"/>
</dbReference>
<evidence type="ECO:0000313" key="9">
    <source>
        <dbReference type="Proteomes" id="UP000669179"/>
    </source>
</evidence>
<keyword evidence="6" id="KW-0812">Transmembrane</keyword>
<evidence type="ECO:0000256" key="2">
    <source>
        <dbReference type="ARBA" id="ARBA00022729"/>
    </source>
</evidence>
<sequence>MSKAERERSARQRLAEERLKQAARQKQQRMLMIVLGVVAVVAVAVVVIVTVSNSGDDKKAPKYAGPLAPTSRQADGSIVMAKAGVAKPVLEVFEDFQCPACKALEDTTGKTIKEQAAAGAVKVVYRPFRLFQQEPLKSNSQRAANAAECAPADKWVPFHDQLYANQPEEGSDGFANKDLIKWAGEVGITGDAFTQCVNGGQKNASVDQATAYAQKAGVTGTPTLMLDGKKVGDDALTPDGLKKAISAAGK</sequence>
<keyword evidence="9" id="KW-1185">Reference proteome</keyword>
<dbReference type="InterPro" id="IPR036249">
    <property type="entry name" value="Thioredoxin-like_sf"/>
</dbReference>
<comment type="caution">
    <text evidence="8">The sequence shown here is derived from an EMBL/GenBank/DDBJ whole genome shotgun (WGS) entry which is preliminary data.</text>
</comment>
<evidence type="ECO:0000256" key="4">
    <source>
        <dbReference type="ARBA" id="ARBA00023157"/>
    </source>
</evidence>
<dbReference type="Gene3D" id="3.40.30.10">
    <property type="entry name" value="Glutaredoxin"/>
    <property type="match status" value="1"/>
</dbReference>
<evidence type="ECO:0000256" key="5">
    <source>
        <dbReference type="ARBA" id="ARBA00023284"/>
    </source>
</evidence>
<reference evidence="8" key="1">
    <citation type="submission" date="2021-03" db="EMBL/GenBank/DDBJ databases">
        <authorList>
            <person name="Kanchanasin P."/>
            <person name="Saeng-In P."/>
            <person name="Phongsopitanun W."/>
            <person name="Yuki M."/>
            <person name="Kudo T."/>
            <person name="Ohkuma M."/>
            <person name="Tanasupawat S."/>
        </authorList>
    </citation>
    <scope>NUCLEOTIDE SEQUENCE</scope>
    <source>
        <strain evidence="8">GKU 128</strain>
    </source>
</reference>
<feature type="domain" description="Thioredoxin-like fold" evidence="7">
    <location>
        <begin position="86"/>
        <end position="246"/>
    </location>
</feature>
<organism evidence="8 9">
    <name type="scientific">Actinomadura barringtoniae</name>
    <dbReference type="NCBI Taxonomy" id="1427535"/>
    <lineage>
        <taxon>Bacteria</taxon>
        <taxon>Bacillati</taxon>
        <taxon>Actinomycetota</taxon>
        <taxon>Actinomycetes</taxon>
        <taxon>Streptosporangiales</taxon>
        <taxon>Thermomonosporaceae</taxon>
        <taxon>Actinomadura</taxon>
    </lineage>
</organism>